<dbReference type="SMART" id="SM00233">
    <property type="entry name" value="PH"/>
    <property type="match status" value="2"/>
</dbReference>
<dbReference type="GO" id="GO:0005737">
    <property type="term" value="C:cytoplasm"/>
    <property type="evidence" value="ECO:0007669"/>
    <property type="project" value="TreeGrafter"/>
</dbReference>
<feature type="region of interest" description="Disordered" evidence="3">
    <location>
        <begin position="1969"/>
        <end position="2002"/>
    </location>
</feature>
<feature type="compositionally biased region" description="Low complexity" evidence="3">
    <location>
        <begin position="1048"/>
        <end position="1061"/>
    </location>
</feature>
<feature type="domain" description="N-terminal Ras-GEF" evidence="6">
    <location>
        <begin position="517"/>
        <end position="629"/>
    </location>
</feature>
<dbReference type="CDD" id="cd06224">
    <property type="entry name" value="REM"/>
    <property type="match status" value="1"/>
</dbReference>
<comment type="caution">
    <text evidence="8">The sequence shown here is derived from an EMBL/GenBank/DDBJ whole genome shotgun (WGS) entry which is preliminary data.</text>
</comment>
<gene>
    <name evidence="8" type="ORF">INT46_000297</name>
</gene>
<name>A0A8H7RJ21_9FUNG</name>
<feature type="compositionally biased region" description="Low complexity" evidence="3">
    <location>
        <begin position="93"/>
        <end position="110"/>
    </location>
</feature>
<dbReference type="SUPFAM" id="SSF48366">
    <property type="entry name" value="Ras GEF"/>
    <property type="match status" value="2"/>
</dbReference>
<dbReference type="OrthoDB" id="79452at2759"/>
<feature type="domain" description="N-terminal Ras-GEF" evidence="6">
    <location>
        <begin position="1250"/>
        <end position="1447"/>
    </location>
</feature>
<feature type="compositionally biased region" description="Polar residues" evidence="3">
    <location>
        <begin position="984"/>
        <end position="1003"/>
    </location>
</feature>
<feature type="region of interest" description="Disordered" evidence="3">
    <location>
        <begin position="641"/>
        <end position="663"/>
    </location>
</feature>
<feature type="compositionally biased region" description="Low complexity" evidence="3">
    <location>
        <begin position="2111"/>
        <end position="2124"/>
    </location>
</feature>
<dbReference type="Gene3D" id="2.30.29.30">
    <property type="entry name" value="Pleckstrin-homology domain (PH domain)/Phosphotyrosine-binding domain (PTB)"/>
    <property type="match status" value="2"/>
</dbReference>
<evidence type="ECO:0000259" key="7">
    <source>
        <dbReference type="PROSITE" id="PS50238"/>
    </source>
</evidence>
<dbReference type="PROSITE" id="PS50238">
    <property type="entry name" value="RHOGAP"/>
    <property type="match status" value="1"/>
</dbReference>
<feature type="domain" description="Ras-GEF" evidence="5">
    <location>
        <begin position="698"/>
        <end position="970"/>
    </location>
</feature>
<dbReference type="Pfam" id="PF00617">
    <property type="entry name" value="RasGEF"/>
    <property type="match status" value="1"/>
</dbReference>
<dbReference type="PANTHER" id="PTHR23176">
    <property type="entry name" value="RHO/RAC/CDC GTPASE-ACTIVATING PROTEIN"/>
    <property type="match status" value="1"/>
</dbReference>
<dbReference type="Pfam" id="PF15410">
    <property type="entry name" value="PH_9"/>
    <property type="match status" value="1"/>
</dbReference>
<feature type="domain" description="Rho-GAP" evidence="7">
    <location>
        <begin position="2149"/>
        <end position="2340"/>
    </location>
</feature>
<feature type="compositionally biased region" description="Low complexity" evidence="3">
    <location>
        <begin position="48"/>
        <end position="61"/>
    </location>
</feature>
<evidence type="ECO:0000256" key="3">
    <source>
        <dbReference type="SAM" id="MobiDB-lite"/>
    </source>
</evidence>
<dbReference type="InterPro" id="IPR008936">
    <property type="entry name" value="Rho_GTPase_activation_prot"/>
</dbReference>
<dbReference type="Proteomes" id="UP000650833">
    <property type="component" value="Unassembled WGS sequence"/>
</dbReference>
<feature type="compositionally biased region" description="Polar residues" evidence="3">
    <location>
        <begin position="111"/>
        <end position="120"/>
    </location>
</feature>
<feature type="compositionally biased region" description="Polar residues" evidence="3">
    <location>
        <begin position="1029"/>
        <end position="1047"/>
    </location>
</feature>
<feature type="compositionally biased region" description="Acidic residues" evidence="3">
    <location>
        <begin position="648"/>
        <end position="659"/>
    </location>
</feature>
<keyword evidence="1" id="KW-0343">GTPase activation</keyword>
<feature type="region of interest" description="Disordered" evidence="3">
    <location>
        <begin position="2105"/>
        <end position="2137"/>
    </location>
</feature>
<feature type="region of interest" description="Disordered" evidence="3">
    <location>
        <begin position="983"/>
        <end position="1003"/>
    </location>
</feature>
<feature type="region of interest" description="Disordered" evidence="3">
    <location>
        <begin position="38"/>
        <end position="120"/>
    </location>
</feature>
<dbReference type="CDD" id="cd00821">
    <property type="entry name" value="PH"/>
    <property type="match status" value="1"/>
</dbReference>
<dbReference type="InterPro" id="IPR000651">
    <property type="entry name" value="Ras-like_Gua-exchang_fac_N"/>
</dbReference>
<feature type="compositionally biased region" description="Low complexity" evidence="3">
    <location>
        <begin position="1101"/>
        <end position="1110"/>
    </location>
</feature>
<dbReference type="SMART" id="SM00147">
    <property type="entry name" value="RasGEF"/>
    <property type="match status" value="1"/>
</dbReference>
<dbReference type="SUPFAM" id="SSF50729">
    <property type="entry name" value="PH domain-like"/>
    <property type="match status" value="1"/>
</dbReference>
<keyword evidence="2" id="KW-0344">Guanine-nucleotide releasing factor</keyword>
<dbReference type="SMART" id="SM00324">
    <property type="entry name" value="RhoGAP"/>
    <property type="match status" value="1"/>
</dbReference>
<dbReference type="PROSITE" id="PS50003">
    <property type="entry name" value="PH_DOMAIN"/>
    <property type="match status" value="1"/>
</dbReference>
<dbReference type="GO" id="GO:0005096">
    <property type="term" value="F:GTPase activator activity"/>
    <property type="evidence" value="ECO:0007669"/>
    <property type="project" value="UniProtKB-KW"/>
</dbReference>
<evidence type="ECO:0000313" key="8">
    <source>
        <dbReference type="EMBL" id="KAG2211473.1"/>
    </source>
</evidence>
<feature type="domain" description="PH" evidence="4">
    <location>
        <begin position="2068"/>
        <end position="2103"/>
    </location>
</feature>
<dbReference type="GO" id="GO:0005085">
    <property type="term" value="F:guanyl-nucleotide exchange factor activity"/>
    <property type="evidence" value="ECO:0007669"/>
    <property type="project" value="UniProtKB-KW"/>
</dbReference>
<feature type="region of interest" description="Disordered" evidence="3">
    <location>
        <begin position="1"/>
        <end position="24"/>
    </location>
</feature>
<organism evidence="8 9">
    <name type="scientific">Mucor plumbeus</name>
    <dbReference type="NCBI Taxonomy" id="97098"/>
    <lineage>
        <taxon>Eukaryota</taxon>
        <taxon>Fungi</taxon>
        <taxon>Fungi incertae sedis</taxon>
        <taxon>Mucoromycota</taxon>
        <taxon>Mucoromycotina</taxon>
        <taxon>Mucoromycetes</taxon>
        <taxon>Mucorales</taxon>
        <taxon>Mucorineae</taxon>
        <taxon>Mucoraceae</taxon>
        <taxon>Mucor</taxon>
    </lineage>
</organism>
<dbReference type="Pfam" id="PF00620">
    <property type="entry name" value="RhoGAP"/>
    <property type="match status" value="1"/>
</dbReference>
<evidence type="ECO:0000256" key="2">
    <source>
        <dbReference type="PROSITE-ProRule" id="PRU00168"/>
    </source>
</evidence>
<evidence type="ECO:0000313" key="9">
    <source>
        <dbReference type="Proteomes" id="UP000650833"/>
    </source>
</evidence>
<keyword evidence="9" id="KW-1185">Reference proteome</keyword>
<feature type="region of interest" description="Disordered" evidence="3">
    <location>
        <begin position="2351"/>
        <end position="2371"/>
    </location>
</feature>
<feature type="compositionally biased region" description="Polar residues" evidence="3">
    <location>
        <begin position="38"/>
        <end position="47"/>
    </location>
</feature>
<dbReference type="InterPro" id="IPR001895">
    <property type="entry name" value="RASGEF_cat_dom"/>
</dbReference>
<dbReference type="InterPro" id="IPR001849">
    <property type="entry name" value="PH_domain"/>
</dbReference>
<dbReference type="InterPro" id="IPR011993">
    <property type="entry name" value="PH-like_dom_sf"/>
</dbReference>
<dbReference type="PROSITE" id="PS50212">
    <property type="entry name" value="RASGEF_NTER"/>
    <property type="match status" value="2"/>
</dbReference>
<dbReference type="EMBL" id="JAEPRC010000065">
    <property type="protein sequence ID" value="KAG2211473.1"/>
    <property type="molecule type" value="Genomic_DNA"/>
</dbReference>
<evidence type="ECO:0000259" key="6">
    <source>
        <dbReference type="PROSITE" id="PS50212"/>
    </source>
</evidence>
<dbReference type="PROSITE" id="PS50009">
    <property type="entry name" value="RASGEF_CAT"/>
    <property type="match status" value="1"/>
</dbReference>
<feature type="compositionally biased region" description="Basic and acidic residues" evidence="3">
    <location>
        <begin position="1086"/>
        <end position="1097"/>
    </location>
</feature>
<dbReference type="Gene3D" id="1.10.555.10">
    <property type="entry name" value="Rho GTPase activation protein"/>
    <property type="match status" value="1"/>
</dbReference>
<dbReference type="Gene3D" id="1.20.870.10">
    <property type="entry name" value="Son of sevenless (SoS) protein Chain: S domain 1"/>
    <property type="match status" value="2"/>
</dbReference>
<dbReference type="SMART" id="SM00229">
    <property type="entry name" value="RasGEFN"/>
    <property type="match status" value="2"/>
</dbReference>
<evidence type="ECO:0000256" key="1">
    <source>
        <dbReference type="ARBA" id="ARBA00022468"/>
    </source>
</evidence>
<dbReference type="SUPFAM" id="SSF48350">
    <property type="entry name" value="GTPase activation domain, GAP"/>
    <property type="match status" value="1"/>
</dbReference>
<dbReference type="InterPro" id="IPR036964">
    <property type="entry name" value="RASGEF_cat_dom_sf"/>
</dbReference>
<accession>A0A8H7RJ21</accession>
<dbReference type="Pfam" id="PF00618">
    <property type="entry name" value="RasGEF_N"/>
    <property type="match status" value="2"/>
</dbReference>
<evidence type="ECO:0000259" key="4">
    <source>
        <dbReference type="PROSITE" id="PS50003"/>
    </source>
</evidence>
<dbReference type="InterPro" id="IPR041681">
    <property type="entry name" value="PH_9"/>
</dbReference>
<feature type="compositionally biased region" description="Basic and acidic residues" evidence="3">
    <location>
        <begin position="82"/>
        <end position="92"/>
    </location>
</feature>
<feature type="compositionally biased region" description="Low complexity" evidence="3">
    <location>
        <begin position="1980"/>
        <end position="1996"/>
    </location>
</feature>
<protein>
    <submittedName>
        <fullName evidence="8">Uncharacterized protein</fullName>
    </submittedName>
</protein>
<reference evidence="8" key="1">
    <citation type="submission" date="2020-12" db="EMBL/GenBank/DDBJ databases">
        <title>Metabolic potential, ecology and presence of endohyphal bacteria is reflected in genomic diversity of Mucoromycotina.</title>
        <authorList>
            <person name="Muszewska A."/>
            <person name="Okrasinska A."/>
            <person name="Steczkiewicz K."/>
            <person name="Drgas O."/>
            <person name="Orlowska M."/>
            <person name="Perlinska-Lenart U."/>
            <person name="Aleksandrzak-Piekarczyk T."/>
            <person name="Szatraj K."/>
            <person name="Zielenkiewicz U."/>
            <person name="Pilsyk S."/>
            <person name="Malc E."/>
            <person name="Mieczkowski P."/>
            <person name="Kruszewska J.S."/>
            <person name="Biernat P."/>
            <person name="Pawlowska J."/>
        </authorList>
    </citation>
    <scope>NUCLEOTIDE SEQUENCE</scope>
    <source>
        <strain evidence="8">CBS 226.32</strain>
    </source>
</reference>
<dbReference type="InterPro" id="IPR023578">
    <property type="entry name" value="Ras_GEF_dom_sf"/>
</dbReference>
<feature type="region of interest" description="Disordered" evidence="3">
    <location>
        <begin position="1029"/>
        <end position="1116"/>
    </location>
</feature>
<proteinExistence type="predicted"/>
<dbReference type="Gene3D" id="1.10.840.10">
    <property type="entry name" value="Ras guanine-nucleotide exchange factors catalytic domain"/>
    <property type="match status" value="2"/>
</dbReference>
<dbReference type="GO" id="GO:0007264">
    <property type="term" value="P:small GTPase-mediated signal transduction"/>
    <property type="evidence" value="ECO:0007669"/>
    <property type="project" value="InterPro"/>
</dbReference>
<evidence type="ECO:0000259" key="5">
    <source>
        <dbReference type="PROSITE" id="PS50009"/>
    </source>
</evidence>
<dbReference type="PANTHER" id="PTHR23176:SF129">
    <property type="entry name" value="RHO GTPASE ACTIVATING PROTEIN AT 16F, ISOFORM E-RELATED"/>
    <property type="match status" value="1"/>
</dbReference>
<sequence>MVKSKKTKGNPISPRNSTEDDNHRGAFSFLKNRFFTHNQSSLPQQNISTTSPRQSTSSTRSAITKPWSIENNNNNTNLPEKPLSRSFDEHSTSSELNTSSSNSSTATSTTKRALNRSTRPMSMMGMDSLLAQSTDFPTIISVAKPIIHHNTTINNNNTTNNNNNNNNNNDNDLALDALSTPVITRHRNSTSTSIIGDNDKNANMAEKRTSLIILKEGYLFKKTDFKPFHKQTKLDRGWKLYRVVLRGHKLYLYKLTSESPLRSLFPLPNYQLKQLHSNHSLSSQQSSFSLSNSSISSIATTTTPNASTQLIRNDFDREAQQVFFPTNQASTAQGAVFMELNQVTMQPKHQVYLINYNDNLYTCIRPDQISSLWKIDAKIPIIRLKAEYMISSNNPASPASFNSMQSDPFFNHSHSNGLLLFNIQYVNRPSILGVYSTQHRELGQAWISKFQNITVNNPKIDDYEREDLSSSRSGGSLYRDEEGCWEENSNINSSMYDATQRIHPDIIFRNHRSDDQDENHIQGGTVNALVHELLYNTDHNERYMQIFLLTYSTFTTSARVLSEIKTCLIANNTFEDRVLDIFIFWCHNFALDIMGEVATGMMDILDNHIVDANAVHVKELVLKTVSENAHKTCEQSIVTVSTIQNPNQEEEDEEEEENDQNQVENITAYKVDGKRRDSVNLSNILLTGLTPAVFLLIDPKSFAQQIYLFHLNKQKLYKKDLLNPISYLPRPQLSVQMLNSLLFTTMAPHFLTKLIRNQILIDTQQEEFDNCMLVRSQLLEHWIRIGLDLKELGDMTGWCAVAMGVCSVGIVRLRETWKAVDRQLVYYVQTEWVGILTEYGLFSQIMWAEDWGDKPSLSQFSKVLSSSNASGGLPFFGTIRQSVDRYRKHNKKLLSPTMVNFEECECIYEAITSSLDQWKKQQHDLVDLSNAPFTAVGPLQSFFEHSVTDLMSVPHDYKYLQECSLACEPRVFGQGFDRRKFCGSHTNQSSPQQLTSPNDVAPPSTSSLVFPTILDNCILLEPKKLSGNASDNNVSGSVNHGSMISLGSSPVVSSQQQQQPSAVTPIKRTHPRKTGTNNSVRSLRSFMEEDRNAKKSAVESQEQQQQQQQQDSPIKELNRKAFRNRTYSFPPGSSSTDNKLLSTSSKYDLLESENSRTWLGSLISSRYHKTYSTKALIEAHRKSRAAQYGHNGELLLTVQQGELVFKASAILKGKKHIIDETTGLKRTESNYSIDLLKKDEDDSNREQDALLVTVKAGYLEQLVETLVRGVAPHEESMKDQWQMISLAEGLSQQNLPARIAMDEEEYINVFFMTFRVYCSANHLLDMLRKRFMDAKSKCKSPLKRKNSLILLETYFSTNAPQSTDNTNNNSNNKTSTASESLLTFDWKKVAEIQLRVLNLMLYWVEEHPYDFVDEVEATRYIANFLQNAKNALEEWRVPLEEYQEDDVSEDIKNNHAEALKIATSIEERINQLRGQFIRKSISPCYDLKAIEFDPEIPRGAEDLYKQLTNGTTRYHTTLQLATNKLVPLSISTRTRDMEAKSLVDRFTPEALLEQVDRAVRQLFSAVTMQDWIQTFDVFEAQSGDIYAWLPARKPSRTSRMSAALASVLDAPSSHLPSYHVMPDEVIISDIFTAIEGARRSVVSPSAFADDDLLLAFPGPIQYLYCMHFIIRSWVINDIAAMDIDSKTRVLRIEKFIQIVMLSKISSEKLALFPELKESSAKGRVPGFVEYAIASALVSPEVRIFTKAWQDVAMQHGHANLDNLENLLSQIQKIQTMMSSANPTRTTSSSSYSLSSIATSSSSQNHHQQLVVPSLGWIFERIMELCFHAPDTFENKDNLINFDKRRYVYQFLQLIVNVQTDLQDQQIESKGIGMSFLISLNQSKDTWKDLRELAIKENKKAMLGGSSSLVLRGSSNKSLQRSMVFSKLVTEQMDKLKKDFKERDRVDKEWLSLQHKLQKRQLEQARLVEKQDRKANLSKPSSTSSHGSQQSGNSSTHSHGHSVMPRINSFLRGLRPQSIVTAPIQHIFPHSPTNMDATSSQYLSTTKASTVINLIHSTTSVASTYTKRDFVFRIVTEEGGQYLFQGMNREDMHDWMQNINNSAREGAAKRQSVLASESLDSDSSSQQQHRQAVLGGSRAQPASRTSVYGVTLEYLMRDGKVPLVVDKCIREIEHRGLEEVGIYRVAGTGSVVSALKAEFNKDVAKVNLSDPNWADINVVADALKQFLRELPEPLLTYSHYDEFITASASEDHDERVYLIKKVIKKLPYCNYVLLKKIIEHFVIVTDFEATNHMYATNLAIVFGPTLLQPTPGPASFATTMSNLGHHQNIVKYLILNYHYLFDVECDEIEKDEEEPAKVTVEPTSASAGPVKE</sequence>
<dbReference type="InterPro" id="IPR050729">
    <property type="entry name" value="Rho-GAP"/>
</dbReference>
<dbReference type="InterPro" id="IPR000198">
    <property type="entry name" value="RhoGAP_dom"/>
</dbReference>